<dbReference type="GO" id="GO:0046685">
    <property type="term" value="P:response to arsenic-containing substance"/>
    <property type="evidence" value="ECO:0007669"/>
    <property type="project" value="UniProtKB-KW"/>
</dbReference>
<accession>A0A6H0S6U9</accession>
<dbReference type="EMBL" id="CP038799">
    <property type="protein sequence ID" value="QIV82880.1"/>
    <property type="molecule type" value="Genomic_DNA"/>
</dbReference>
<dbReference type="Pfam" id="PF12840">
    <property type="entry name" value="HTH_20"/>
    <property type="match status" value="1"/>
</dbReference>
<dbReference type="Pfam" id="PF01451">
    <property type="entry name" value="LMWPc"/>
    <property type="match status" value="1"/>
</dbReference>
<dbReference type="SUPFAM" id="SSF52788">
    <property type="entry name" value="Phosphotyrosine protein phosphatases I"/>
    <property type="match status" value="1"/>
</dbReference>
<dbReference type="PROSITE" id="PS50987">
    <property type="entry name" value="HTH_ARSR_2"/>
    <property type="match status" value="1"/>
</dbReference>
<dbReference type="PANTHER" id="PTHR43428">
    <property type="entry name" value="ARSENATE REDUCTASE"/>
    <property type="match status" value="1"/>
</dbReference>
<dbReference type="RefSeq" id="WP_168143324.1">
    <property type="nucleotide sequence ID" value="NZ_CBCSDT010000005.1"/>
</dbReference>
<sequence>MSTEVNAGSTDRVAVFGALADPVRLAIVDHLLGADASPSELQAMLSMPSNLLAHHLKVLERARVVERSRSEADRRRIYLRLNHAALETLVPAVSRRAHRVVFVCTQNSARSQLAAAIWNRHSPVPATSAGTQPARQVHPGAVDAARRNNLDLRPTKPRHLDDILTPSDLVIAVCDNAHEELPPELTRMHWSVRDPARTALPAAFDDAVHELTDRIDRIAPTLQPL</sequence>
<dbReference type="InterPro" id="IPR036388">
    <property type="entry name" value="WH-like_DNA-bd_sf"/>
</dbReference>
<dbReference type="InterPro" id="IPR036390">
    <property type="entry name" value="WH_DNA-bd_sf"/>
</dbReference>
<dbReference type="InterPro" id="IPR023485">
    <property type="entry name" value="Ptyr_pPase"/>
</dbReference>
<dbReference type="Proteomes" id="UP000501849">
    <property type="component" value="Chromosome"/>
</dbReference>
<gene>
    <name evidence="3" type="ORF">EXE63_19780</name>
</gene>
<name>A0A6H0S6U9_9MYCO</name>
<dbReference type="SUPFAM" id="SSF46785">
    <property type="entry name" value="Winged helix' DNA-binding domain"/>
    <property type="match status" value="1"/>
</dbReference>
<dbReference type="SMART" id="SM00418">
    <property type="entry name" value="HTH_ARSR"/>
    <property type="match status" value="1"/>
</dbReference>
<dbReference type="InterPro" id="IPR001845">
    <property type="entry name" value="HTH_ArsR_DNA-bd_dom"/>
</dbReference>
<dbReference type="Gene3D" id="1.10.10.10">
    <property type="entry name" value="Winged helix-like DNA-binding domain superfamily/Winged helix DNA-binding domain"/>
    <property type="match status" value="1"/>
</dbReference>
<dbReference type="Gene3D" id="3.40.50.2300">
    <property type="match status" value="1"/>
</dbReference>
<reference evidence="3 4" key="1">
    <citation type="submission" date="2019-04" db="EMBL/GenBank/DDBJ databases">
        <title>Draft, Whole-Genome Sequence of the Anthracene-degrading Mycobacterium frederiksbergense LB501T, Isolated from a Polycyclic Aromatic Hydrocarbon (PAH)-Contaminated Soil.</title>
        <authorList>
            <person name="Augelletti F."/>
        </authorList>
    </citation>
    <scope>NUCLEOTIDE SEQUENCE [LARGE SCALE GENOMIC DNA]</scope>
    <source>
        <strain evidence="3 4">LB 501T</strain>
    </source>
</reference>
<dbReference type="InterPro" id="IPR036196">
    <property type="entry name" value="Ptyr_pPase_sf"/>
</dbReference>
<dbReference type="GO" id="GO:0003700">
    <property type="term" value="F:DNA-binding transcription factor activity"/>
    <property type="evidence" value="ECO:0007669"/>
    <property type="project" value="InterPro"/>
</dbReference>
<keyword evidence="1" id="KW-0059">Arsenical resistance</keyword>
<organism evidence="3 4">
    <name type="scientific">Mycolicibacterium frederiksbergense</name>
    <dbReference type="NCBI Taxonomy" id="117567"/>
    <lineage>
        <taxon>Bacteria</taxon>
        <taxon>Bacillati</taxon>
        <taxon>Actinomycetota</taxon>
        <taxon>Actinomycetes</taxon>
        <taxon>Mycobacteriales</taxon>
        <taxon>Mycobacteriaceae</taxon>
        <taxon>Mycolicibacterium</taxon>
    </lineage>
</organism>
<dbReference type="CDD" id="cd00090">
    <property type="entry name" value="HTH_ARSR"/>
    <property type="match status" value="1"/>
</dbReference>
<evidence type="ECO:0000313" key="4">
    <source>
        <dbReference type="Proteomes" id="UP000501849"/>
    </source>
</evidence>
<evidence type="ECO:0000256" key="1">
    <source>
        <dbReference type="ARBA" id="ARBA00022849"/>
    </source>
</evidence>
<keyword evidence="4" id="KW-1185">Reference proteome</keyword>
<evidence type="ECO:0000259" key="2">
    <source>
        <dbReference type="PROSITE" id="PS50987"/>
    </source>
</evidence>
<feature type="domain" description="HTH arsR-type" evidence="2">
    <location>
        <begin position="4"/>
        <end position="101"/>
    </location>
</feature>
<dbReference type="KEGG" id="mfre:EXE63_19780"/>
<evidence type="ECO:0000313" key="3">
    <source>
        <dbReference type="EMBL" id="QIV82880.1"/>
    </source>
</evidence>
<dbReference type="SMART" id="SM00226">
    <property type="entry name" value="LMWPc"/>
    <property type="match status" value="1"/>
</dbReference>
<dbReference type="PANTHER" id="PTHR43428:SF1">
    <property type="entry name" value="ARSENATE REDUCTASE"/>
    <property type="match status" value="1"/>
</dbReference>
<dbReference type="AlphaFoldDB" id="A0A6H0S6U9"/>
<dbReference type="InterPro" id="IPR011991">
    <property type="entry name" value="ArsR-like_HTH"/>
</dbReference>
<protein>
    <submittedName>
        <fullName evidence="3">ArsR family transcriptional regulator</fullName>
    </submittedName>
</protein>
<proteinExistence type="predicted"/>